<organism evidence="1 2">
    <name type="scientific">Lacticaseibacillus paracasei subsp. paracasei Lpp41</name>
    <dbReference type="NCBI Taxonomy" id="1256208"/>
    <lineage>
        <taxon>Bacteria</taxon>
        <taxon>Bacillati</taxon>
        <taxon>Bacillota</taxon>
        <taxon>Bacilli</taxon>
        <taxon>Lactobacillales</taxon>
        <taxon>Lactobacillaceae</taxon>
        <taxon>Lacticaseibacillus</taxon>
    </lineage>
</organism>
<accession>A0A829H4G5</accession>
<dbReference type="Proteomes" id="UP000014244">
    <property type="component" value="Unassembled WGS sequence"/>
</dbReference>
<name>A0A829H4G5_LACPA</name>
<dbReference type="EMBL" id="ANKE01000633">
    <property type="protein sequence ID" value="EPC70819.1"/>
    <property type="molecule type" value="Genomic_DNA"/>
</dbReference>
<comment type="caution">
    <text evidence="1">The sequence shown here is derived from an EMBL/GenBank/DDBJ whole genome shotgun (WGS) entry which is preliminary data.</text>
</comment>
<sequence length="72" mass="8309">MKAIDQLLVFMQQHQLTSVDYATYDRARRLYEHNPVRLREWIEILAESKTDQRIVVRHGVLGSSVKAVSLGA</sequence>
<reference evidence="1 2" key="1">
    <citation type="journal article" date="2013" name="PLoS ONE">
        <title>Lactobacillus paracasei comparative genomics: towards species pan-genome definition and exploitation of diversity.</title>
        <authorList>
            <person name="Smokvina T."/>
            <person name="Wels M."/>
            <person name="Polka J."/>
            <person name="Chervaux C."/>
            <person name="Brisse S."/>
            <person name="Boekhorst J."/>
            <person name="van Hylckama Vlieg J.E."/>
            <person name="Siezen R.J."/>
        </authorList>
    </citation>
    <scope>NUCLEOTIDE SEQUENCE [LARGE SCALE GENOMIC DNA]</scope>
    <source>
        <strain evidence="1 2">Lpp41</strain>
    </source>
</reference>
<proteinExistence type="predicted"/>
<protein>
    <submittedName>
        <fullName evidence="1">Uncharacterized protein</fullName>
    </submittedName>
</protein>
<gene>
    <name evidence="1" type="ORF">Lpp41_13260</name>
</gene>
<evidence type="ECO:0000313" key="1">
    <source>
        <dbReference type="EMBL" id="EPC70819.1"/>
    </source>
</evidence>
<dbReference type="AlphaFoldDB" id="A0A829H4G5"/>
<evidence type="ECO:0000313" key="2">
    <source>
        <dbReference type="Proteomes" id="UP000014244"/>
    </source>
</evidence>